<name>A0A0A9C212_ARUDO</name>
<reference evidence="2" key="2">
    <citation type="journal article" date="2015" name="Data Brief">
        <title>Shoot transcriptome of the giant reed, Arundo donax.</title>
        <authorList>
            <person name="Barrero R.A."/>
            <person name="Guerrero F.D."/>
            <person name="Moolhuijzen P."/>
            <person name="Goolsby J.A."/>
            <person name="Tidwell J."/>
            <person name="Bellgard S.E."/>
            <person name="Bellgard M.I."/>
        </authorList>
    </citation>
    <scope>NUCLEOTIDE SEQUENCE</scope>
    <source>
        <tissue evidence="2">Shoot tissue taken approximately 20 cm above the soil surface</tissue>
    </source>
</reference>
<sequence>MSCLSIPFGIIVSFLVSSILPRIQSDQMASYICSYNLLLYL</sequence>
<dbReference type="EMBL" id="GBRH01229397">
    <property type="protein sequence ID" value="JAD68498.1"/>
    <property type="molecule type" value="Transcribed_RNA"/>
</dbReference>
<proteinExistence type="predicted"/>
<keyword evidence="1" id="KW-0732">Signal</keyword>
<reference evidence="2" key="1">
    <citation type="submission" date="2014-09" db="EMBL/GenBank/DDBJ databases">
        <authorList>
            <person name="Magalhaes I.L.F."/>
            <person name="Oliveira U."/>
            <person name="Santos F.R."/>
            <person name="Vidigal T.H.D.A."/>
            <person name="Brescovit A.D."/>
            <person name="Santos A.J."/>
        </authorList>
    </citation>
    <scope>NUCLEOTIDE SEQUENCE</scope>
    <source>
        <tissue evidence="2">Shoot tissue taken approximately 20 cm above the soil surface</tissue>
    </source>
</reference>
<organism evidence="2">
    <name type="scientific">Arundo donax</name>
    <name type="common">Giant reed</name>
    <name type="synonym">Donax arundinaceus</name>
    <dbReference type="NCBI Taxonomy" id="35708"/>
    <lineage>
        <taxon>Eukaryota</taxon>
        <taxon>Viridiplantae</taxon>
        <taxon>Streptophyta</taxon>
        <taxon>Embryophyta</taxon>
        <taxon>Tracheophyta</taxon>
        <taxon>Spermatophyta</taxon>
        <taxon>Magnoliopsida</taxon>
        <taxon>Liliopsida</taxon>
        <taxon>Poales</taxon>
        <taxon>Poaceae</taxon>
        <taxon>PACMAD clade</taxon>
        <taxon>Arundinoideae</taxon>
        <taxon>Arundineae</taxon>
        <taxon>Arundo</taxon>
    </lineage>
</organism>
<protein>
    <submittedName>
        <fullName evidence="2">Uncharacterized protein</fullName>
    </submittedName>
</protein>
<accession>A0A0A9C212</accession>
<evidence type="ECO:0000313" key="2">
    <source>
        <dbReference type="EMBL" id="JAD68498.1"/>
    </source>
</evidence>
<feature type="signal peptide" evidence="1">
    <location>
        <begin position="1"/>
        <end position="25"/>
    </location>
</feature>
<dbReference type="AlphaFoldDB" id="A0A0A9C212"/>
<evidence type="ECO:0000256" key="1">
    <source>
        <dbReference type="SAM" id="SignalP"/>
    </source>
</evidence>
<feature type="chain" id="PRO_5002045944" evidence="1">
    <location>
        <begin position="26"/>
        <end position="41"/>
    </location>
</feature>